<evidence type="ECO:0000256" key="3">
    <source>
        <dbReference type="ARBA" id="ARBA00022679"/>
    </source>
</evidence>
<dbReference type="EC" id="2.3.2.31" evidence="2"/>
<dbReference type="GO" id="GO:0016567">
    <property type="term" value="P:protein ubiquitination"/>
    <property type="evidence" value="ECO:0007669"/>
    <property type="project" value="InterPro"/>
</dbReference>
<dbReference type="Pfam" id="PF01485">
    <property type="entry name" value="IBR"/>
    <property type="match status" value="1"/>
</dbReference>
<dbReference type="Gene3D" id="3.30.40.10">
    <property type="entry name" value="Zinc/RING finger domain, C3HC4 (zinc finger)"/>
    <property type="match status" value="1"/>
</dbReference>
<proteinExistence type="predicted"/>
<dbReference type="PANTHER" id="PTHR11685">
    <property type="entry name" value="RBR FAMILY RING FINGER AND IBR DOMAIN-CONTAINING"/>
    <property type="match status" value="1"/>
</dbReference>
<dbReference type="GO" id="GO:0008270">
    <property type="term" value="F:zinc ion binding"/>
    <property type="evidence" value="ECO:0007669"/>
    <property type="project" value="UniProtKB-KW"/>
</dbReference>
<evidence type="ECO:0000256" key="2">
    <source>
        <dbReference type="ARBA" id="ARBA00012251"/>
    </source>
</evidence>
<keyword evidence="6" id="KW-0863">Zinc-finger</keyword>
<keyword evidence="3" id="KW-0808">Transferase</keyword>
<evidence type="ECO:0000256" key="4">
    <source>
        <dbReference type="ARBA" id="ARBA00022723"/>
    </source>
</evidence>
<evidence type="ECO:0000256" key="6">
    <source>
        <dbReference type="ARBA" id="ARBA00022771"/>
    </source>
</evidence>
<gene>
    <name evidence="10" type="ORF">AKO1_011404</name>
</gene>
<evidence type="ECO:0000256" key="7">
    <source>
        <dbReference type="ARBA" id="ARBA00022786"/>
    </source>
</evidence>
<accession>A0AAW2ZK34</accession>
<dbReference type="InterPro" id="IPR013083">
    <property type="entry name" value="Znf_RING/FYVE/PHD"/>
</dbReference>
<evidence type="ECO:0000256" key="5">
    <source>
        <dbReference type="ARBA" id="ARBA00022737"/>
    </source>
</evidence>
<dbReference type="InterPro" id="IPR031127">
    <property type="entry name" value="E3_UB_ligase_RBR"/>
</dbReference>
<dbReference type="Proteomes" id="UP001431209">
    <property type="component" value="Unassembled WGS sequence"/>
</dbReference>
<reference evidence="10 11" key="1">
    <citation type="submission" date="2024-03" db="EMBL/GenBank/DDBJ databases">
        <title>The Acrasis kona genome and developmental transcriptomes reveal deep origins of eukaryotic multicellular pathways.</title>
        <authorList>
            <person name="Sheikh S."/>
            <person name="Fu C.-J."/>
            <person name="Brown M.W."/>
            <person name="Baldauf S.L."/>
        </authorList>
    </citation>
    <scope>NUCLEOTIDE SEQUENCE [LARGE SCALE GENOMIC DNA]</scope>
    <source>
        <strain evidence="10 11">ATCC MYA-3509</strain>
    </source>
</reference>
<dbReference type="Pfam" id="PF22191">
    <property type="entry name" value="IBR_1"/>
    <property type="match status" value="1"/>
</dbReference>
<dbReference type="CDD" id="cd20336">
    <property type="entry name" value="Rcat_RBR"/>
    <property type="match status" value="1"/>
</dbReference>
<dbReference type="InterPro" id="IPR044066">
    <property type="entry name" value="TRIAD_supradom"/>
</dbReference>
<dbReference type="PROSITE" id="PS51873">
    <property type="entry name" value="TRIAD"/>
    <property type="match status" value="1"/>
</dbReference>
<keyword evidence="4" id="KW-0479">Metal-binding</keyword>
<dbReference type="InterPro" id="IPR002867">
    <property type="entry name" value="IBR_dom"/>
</dbReference>
<protein>
    <recommendedName>
        <fullName evidence="2">RBR-type E3 ubiquitin transferase</fullName>
        <ecNumber evidence="2">2.3.2.31</ecNumber>
    </recommendedName>
</protein>
<evidence type="ECO:0000313" key="10">
    <source>
        <dbReference type="EMBL" id="KAL0489694.1"/>
    </source>
</evidence>
<organism evidence="10 11">
    <name type="scientific">Acrasis kona</name>
    <dbReference type="NCBI Taxonomy" id="1008807"/>
    <lineage>
        <taxon>Eukaryota</taxon>
        <taxon>Discoba</taxon>
        <taxon>Heterolobosea</taxon>
        <taxon>Tetramitia</taxon>
        <taxon>Eutetramitia</taxon>
        <taxon>Acrasidae</taxon>
        <taxon>Acrasis</taxon>
    </lineage>
</organism>
<keyword evidence="7" id="KW-0833">Ubl conjugation pathway</keyword>
<name>A0AAW2ZK34_9EUKA</name>
<comment type="caution">
    <text evidence="10">The sequence shown here is derived from an EMBL/GenBank/DDBJ whole genome shotgun (WGS) entry which is preliminary data.</text>
</comment>
<dbReference type="AlphaFoldDB" id="A0AAW2ZK34"/>
<evidence type="ECO:0000313" key="11">
    <source>
        <dbReference type="Proteomes" id="UP001431209"/>
    </source>
</evidence>
<keyword evidence="11" id="KW-1185">Reference proteome</keyword>
<feature type="domain" description="RING-type" evidence="9">
    <location>
        <begin position="32"/>
        <end position="234"/>
    </location>
</feature>
<keyword evidence="5" id="KW-0677">Repeat</keyword>
<evidence type="ECO:0000256" key="8">
    <source>
        <dbReference type="ARBA" id="ARBA00022833"/>
    </source>
</evidence>
<evidence type="ECO:0000256" key="1">
    <source>
        <dbReference type="ARBA" id="ARBA00001798"/>
    </source>
</evidence>
<keyword evidence="8" id="KW-0862">Zinc</keyword>
<sequence>MREPRAASFRSRVNSHIFFDAPYKVEKRKHFFWKECSVCFESKRDDEFPLQGCKRDTVICSKCTYAYISHKIQDGQYNIGCPKPNCNHDLDQETVRSILSKYRDVEFYDEILTLRLVESIPEFIWCLSCENGFINEDEDSETVKCPTCKEESCVEHKCLMNGHCCKRYNELIMKDCDPESALIITNTTRECPSCTWRIEKDGGCNHMTCSRCACEFCYECGQVYDEEYGHECNV</sequence>
<dbReference type="EMBL" id="JAOPGA020001589">
    <property type="protein sequence ID" value="KAL0489694.1"/>
    <property type="molecule type" value="Genomic_DNA"/>
</dbReference>
<dbReference type="SUPFAM" id="SSF57850">
    <property type="entry name" value="RING/U-box"/>
    <property type="match status" value="2"/>
</dbReference>
<evidence type="ECO:0000259" key="9">
    <source>
        <dbReference type="PROSITE" id="PS51873"/>
    </source>
</evidence>
<dbReference type="GO" id="GO:0061630">
    <property type="term" value="F:ubiquitin protein ligase activity"/>
    <property type="evidence" value="ECO:0007669"/>
    <property type="project" value="UniProtKB-EC"/>
</dbReference>
<comment type="catalytic activity">
    <reaction evidence="1">
        <text>[E2 ubiquitin-conjugating enzyme]-S-ubiquitinyl-L-cysteine + [acceptor protein]-L-lysine = [E2 ubiquitin-conjugating enzyme]-L-cysteine + [acceptor protein]-N(6)-ubiquitinyl-L-lysine.</text>
        <dbReference type="EC" id="2.3.2.31"/>
    </reaction>
</comment>
<dbReference type="Gene3D" id="1.20.120.1750">
    <property type="match status" value="1"/>
</dbReference>